<dbReference type="GO" id="GO:0005737">
    <property type="term" value="C:cytoplasm"/>
    <property type="evidence" value="ECO:0007669"/>
    <property type="project" value="UniProtKB-SubCell"/>
</dbReference>
<keyword evidence="2 11" id="KW-0444">Lipid biosynthesis</keyword>
<evidence type="ECO:0000259" key="13">
    <source>
        <dbReference type="Pfam" id="PF08544"/>
    </source>
</evidence>
<dbReference type="InterPro" id="IPR022937">
    <property type="entry name" value="Mevalonate_kinase_arc"/>
</dbReference>
<dbReference type="InterPro" id="IPR020568">
    <property type="entry name" value="Ribosomal_Su5_D2-typ_SF"/>
</dbReference>
<dbReference type="GO" id="GO:0004496">
    <property type="term" value="F:mevalonate kinase activity"/>
    <property type="evidence" value="ECO:0007669"/>
    <property type="project" value="UniProtKB-UniRule"/>
</dbReference>
<comment type="caution">
    <text evidence="11">Lacks conserved residue(s) required for the propagation of feature annotation.</text>
</comment>
<comment type="caution">
    <text evidence="14">The sequence shown here is derived from an EMBL/GenBank/DDBJ whole genome shotgun (WGS) entry which is preliminary data.</text>
</comment>
<evidence type="ECO:0000313" key="14">
    <source>
        <dbReference type="EMBL" id="MDK6028299.1"/>
    </source>
</evidence>
<organism evidence="14 15">
    <name type="scientific">Ignisphaera cupida</name>
    <dbReference type="NCBI Taxonomy" id="3050454"/>
    <lineage>
        <taxon>Archaea</taxon>
        <taxon>Thermoproteota</taxon>
        <taxon>Thermoprotei</taxon>
        <taxon>Desulfurococcales</taxon>
        <taxon>Desulfurococcaceae</taxon>
        <taxon>Ignisphaera</taxon>
    </lineage>
</organism>
<comment type="similarity">
    <text evidence="11">Belongs to the GHMP kinase family. Mevalonate kinase subfamily.</text>
</comment>
<keyword evidence="4 11" id="KW-0547">Nucleotide-binding</keyword>
<evidence type="ECO:0000256" key="8">
    <source>
        <dbReference type="ARBA" id="ARBA00023098"/>
    </source>
</evidence>
<keyword evidence="7 11" id="KW-0460">Magnesium</keyword>
<name>A0ABD4Z5A8_9CREN</name>
<dbReference type="Gene3D" id="3.30.230.10">
    <property type="match status" value="1"/>
</dbReference>
<dbReference type="InterPro" id="IPR006205">
    <property type="entry name" value="Mev_gal_kin"/>
</dbReference>
<feature type="domain" description="GHMP kinase C-terminal" evidence="13">
    <location>
        <begin position="243"/>
        <end position="317"/>
    </location>
</feature>
<dbReference type="InterPro" id="IPR036554">
    <property type="entry name" value="GHMP_kinase_C_sf"/>
</dbReference>
<comment type="cofactor">
    <cofactor evidence="11">
        <name>Mg(2+)</name>
        <dbReference type="ChEBI" id="CHEBI:18420"/>
    </cofactor>
</comment>
<feature type="active site" description="Proton acceptor" evidence="11">
    <location>
        <position position="167"/>
    </location>
</feature>
<dbReference type="InterPro" id="IPR014721">
    <property type="entry name" value="Ribsml_uS5_D2-typ_fold_subgr"/>
</dbReference>
<evidence type="ECO:0000256" key="1">
    <source>
        <dbReference type="ARBA" id="ARBA00022490"/>
    </source>
</evidence>
<dbReference type="RefSeq" id="WP_285273266.1">
    <property type="nucleotide sequence ID" value="NZ_JASNVW010000001.1"/>
</dbReference>
<comment type="function">
    <text evidence="11">Catalyzes the phosphorylation of (R)-mevalonate (MVA) to (R)-mevalonate 5-phosphate (MVAP). Functions in the mevalonate (MVA) pathway leading to isopentenyl diphosphate (IPP), a key precursor for the biosynthesis of isoprenoid compounds such as archaeal membrane lipids.</text>
</comment>
<reference evidence="14 15" key="1">
    <citation type="submission" date="2023-05" db="EMBL/GenBank/DDBJ databases">
        <title>A new hyperthermophilic archaea 'Ignisphaera cupida' sp. nov. and description of the family 'Ignisphaeraceae' fam. nov.</title>
        <authorList>
            <person name="Podosokorskaya O.A."/>
            <person name="Elcheninov A.G."/>
            <person name="Klukina A."/>
            <person name="Merkel A.Y."/>
        </authorList>
    </citation>
    <scope>NUCLEOTIDE SEQUENCE [LARGE SCALE GENOMIC DNA]</scope>
    <source>
        <strain evidence="14 15">4213-co</strain>
    </source>
</reference>
<dbReference type="AlphaFoldDB" id="A0ABD4Z5A8"/>
<evidence type="ECO:0000259" key="12">
    <source>
        <dbReference type="Pfam" id="PF00288"/>
    </source>
</evidence>
<dbReference type="SUPFAM" id="SSF55060">
    <property type="entry name" value="GHMP Kinase, C-terminal domain"/>
    <property type="match status" value="1"/>
</dbReference>
<comment type="subunit">
    <text evidence="11">Homodimer.</text>
</comment>
<dbReference type="InterPro" id="IPR006204">
    <property type="entry name" value="GHMP_kinase_N_dom"/>
</dbReference>
<evidence type="ECO:0000256" key="7">
    <source>
        <dbReference type="ARBA" id="ARBA00022842"/>
    </source>
</evidence>
<dbReference type="EC" id="2.7.1.36" evidence="11"/>
<evidence type="ECO:0000313" key="15">
    <source>
        <dbReference type="Proteomes" id="UP001529235"/>
    </source>
</evidence>
<dbReference type="SUPFAM" id="SSF54211">
    <property type="entry name" value="Ribosomal protein S5 domain 2-like"/>
    <property type="match status" value="1"/>
</dbReference>
<comment type="catalytic activity">
    <reaction evidence="11">
        <text>(R)-mevalonate + ATP = (R)-5-phosphomevalonate + ADP + H(+)</text>
        <dbReference type="Rhea" id="RHEA:17065"/>
        <dbReference type="ChEBI" id="CHEBI:15378"/>
        <dbReference type="ChEBI" id="CHEBI:30616"/>
        <dbReference type="ChEBI" id="CHEBI:36464"/>
        <dbReference type="ChEBI" id="CHEBI:58146"/>
        <dbReference type="ChEBI" id="CHEBI:456216"/>
        <dbReference type="EC" id="2.7.1.36"/>
    </reaction>
</comment>
<dbReference type="PANTHER" id="PTHR43290">
    <property type="entry name" value="MEVALONATE KINASE"/>
    <property type="match status" value="1"/>
</dbReference>
<keyword evidence="9 11" id="KW-0414">Isoprene biosynthesis</keyword>
<gene>
    <name evidence="11 14" type="primary">mvk</name>
    <name evidence="14" type="ORF">QPL79_02840</name>
</gene>
<keyword evidence="3 11" id="KW-0808">Transferase</keyword>
<sequence length="338" mass="36615">MKFFIRVPLKVTLFGEHAVVHGKPAIASTLPIHVSIEAMDIDGDRLIITFNNVLLPIESLALDRKNTKIIEVKTNEETIKKFINYITTALDICEDEVRPGKRKGFLIDLKSPVPTGVGLGTSAAVSVGTIMLCLASYLSTTDVEKNLVAKLSWATEQRVQGAASPMDTYTITFGGIRYIDPSTPKAEFIESPIKMNFIIGYTQKRFTTGMLVRVVKERLRKLQSMTHIIDAIGGVVEEAKNYILRGDVESVGMLMNINHGLLDALGVVTQEHHVIVNMLREAGALGAKTSGAGGGGAFIALARDEKHAEILKSVVKTLGATVVATSLGFSGVEILEKQ</sequence>
<proteinExistence type="inferred from homology"/>
<dbReference type="Pfam" id="PF08544">
    <property type="entry name" value="GHMP_kinases_C"/>
    <property type="match status" value="1"/>
</dbReference>
<dbReference type="PRINTS" id="PR00959">
    <property type="entry name" value="MEVGALKINASE"/>
</dbReference>
<accession>A0ABD4Z5A8</accession>
<evidence type="ECO:0000256" key="11">
    <source>
        <dbReference type="HAMAP-Rule" id="MF_00217"/>
    </source>
</evidence>
<comment type="pathway">
    <text evidence="10 11">Isoprenoid biosynthesis; isopentenyl diphosphate biosynthesis via mevalonate pathway; isopentenyl diphosphate from (R)-mevalonate: step 1/3.</text>
</comment>
<dbReference type="GO" id="GO:0019287">
    <property type="term" value="P:isopentenyl diphosphate biosynthetic process, mevalonate pathway"/>
    <property type="evidence" value="ECO:0007669"/>
    <property type="project" value="UniProtKB-UniRule"/>
</dbReference>
<dbReference type="Gene3D" id="3.30.70.890">
    <property type="entry name" value="GHMP kinase, C-terminal domain"/>
    <property type="match status" value="1"/>
</dbReference>
<dbReference type="PANTHER" id="PTHR43290:SF2">
    <property type="entry name" value="MEVALONATE KINASE"/>
    <property type="match status" value="1"/>
</dbReference>
<dbReference type="GO" id="GO:0005524">
    <property type="term" value="F:ATP binding"/>
    <property type="evidence" value="ECO:0007669"/>
    <property type="project" value="UniProtKB-UniRule"/>
</dbReference>
<dbReference type="EMBL" id="JASNVW010000001">
    <property type="protein sequence ID" value="MDK6028299.1"/>
    <property type="molecule type" value="Genomic_DNA"/>
</dbReference>
<feature type="domain" description="GHMP kinase N-terminal" evidence="12">
    <location>
        <begin position="84"/>
        <end position="175"/>
    </location>
</feature>
<evidence type="ECO:0000256" key="10">
    <source>
        <dbReference type="ARBA" id="ARBA00029438"/>
    </source>
</evidence>
<evidence type="ECO:0000256" key="6">
    <source>
        <dbReference type="ARBA" id="ARBA00022840"/>
    </source>
</evidence>
<dbReference type="Pfam" id="PF00288">
    <property type="entry name" value="GHMP_kinases_N"/>
    <property type="match status" value="1"/>
</dbReference>
<dbReference type="Proteomes" id="UP001529235">
    <property type="component" value="Unassembled WGS sequence"/>
</dbReference>
<keyword evidence="1 11" id="KW-0963">Cytoplasm</keyword>
<keyword evidence="6 11" id="KW-0067">ATP-binding</keyword>
<evidence type="ECO:0000256" key="9">
    <source>
        <dbReference type="ARBA" id="ARBA00023229"/>
    </source>
</evidence>
<evidence type="ECO:0000256" key="2">
    <source>
        <dbReference type="ARBA" id="ARBA00022516"/>
    </source>
</evidence>
<evidence type="ECO:0000256" key="4">
    <source>
        <dbReference type="ARBA" id="ARBA00022741"/>
    </source>
</evidence>
<dbReference type="GO" id="GO:0000287">
    <property type="term" value="F:magnesium ion binding"/>
    <property type="evidence" value="ECO:0007669"/>
    <property type="project" value="UniProtKB-UniRule"/>
</dbReference>
<evidence type="ECO:0000256" key="3">
    <source>
        <dbReference type="ARBA" id="ARBA00022679"/>
    </source>
</evidence>
<evidence type="ECO:0000256" key="5">
    <source>
        <dbReference type="ARBA" id="ARBA00022777"/>
    </source>
</evidence>
<dbReference type="HAMAP" id="MF_00217">
    <property type="entry name" value="Mevalonate_kinase"/>
    <property type="match status" value="1"/>
</dbReference>
<comment type="subcellular location">
    <subcellularLocation>
        <location evidence="11">Cytoplasm</location>
    </subcellularLocation>
</comment>
<keyword evidence="15" id="KW-1185">Reference proteome</keyword>
<keyword evidence="5 11" id="KW-0418">Kinase</keyword>
<keyword evidence="8 11" id="KW-0443">Lipid metabolism</keyword>
<dbReference type="InterPro" id="IPR013750">
    <property type="entry name" value="GHMP_kinase_C_dom"/>
</dbReference>
<dbReference type="NCBIfam" id="TIGR00549">
    <property type="entry name" value="mevalon_kin"/>
    <property type="match status" value="1"/>
</dbReference>
<protein>
    <recommendedName>
        <fullName evidence="11">Mevalonate kinase</fullName>
        <shortName evidence="11">MK</shortName>
        <shortName evidence="11">MVK</shortName>
        <ecNumber evidence="11">2.7.1.36</ecNumber>
    </recommendedName>
</protein>